<feature type="transmembrane region" description="Helical" evidence="5">
    <location>
        <begin position="61"/>
        <end position="78"/>
    </location>
</feature>
<keyword evidence="2" id="KW-0677">Repeat</keyword>
<dbReference type="PANTHER" id="PTHR24637:SF277">
    <property type="entry name" value="NEMATODE CUTICLE COLLAGEN N-TERMINAL DOMAIN-CONTAINING PROTEIN"/>
    <property type="match status" value="1"/>
</dbReference>
<evidence type="ECO:0000256" key="3">
    <source>
        <dbReference type="ARBA" id="ARBA00023157"/>
    </source>
</evidence>
<feature type="region of interest" description="Disordered" evidence="4">
    <location>
        <begin position="316"/>
        <end position="349"/>
    </location>
</feature>
<dbReference type="EMBL" id="LIAE01007466">
    <property type="protein sequence ID" value="PAV79090.1"/>
    <property type="molecule type" value="Genomic_DNA"/>
</dbReference>
<dbReference type="AlphaFoldDB" id="A0A2A2KZ10"/>
<dbReference type="InterPro" id="IPR002486">
    <property type="entry name" value="Col_cuticle_N"/>
</dbReference>
<reference evidence="7 8" key="1">
    <citation type="journal article" date="2017" name="Curr. Biol.">
        <title>Genome architecture and evolution of a unichromosomal asexual nematode.</title>
        <authorList>
            <person name="Fradin H."/>
            <person name="Zegar C."/>
            <person name="Gutwein M."/>
            <person name="Lucas J."/>
            <person name="Kovtun M."/>
            <person name="Corcoran D."/>
            <person name="Baugh L.R."/>
            <person name="Kiontke K."/>
            <person name="Gunsalus K."/>
            <person name="Fitch D.H."/>
            <person name="Piano F."/>
        </authorList>
    </citation>
    <scope>NUCLEOTIDE SEQUENCE [LARGE SCALE GENOMIC DNA]</scope>
    <source>
        <strain evidence="7">PF1309</strain>
    </source>
</reference>
<feature type="transmembrane region" description="Helical" evidence="5">
    <location>
        <begin position="31"/>
        <end position="49"/>
    </location>
</feature>
<name>A0A2A2KZ10_9BILA</name>
<dbReference type="Pfam" id="PF01391">
    <property type="entry name" value="Collagen"/>
    <property type="match status" value="1"/>
</dbReference>
<evidence type="ECO:0000259" key="6">
    <source>
        <dbReference type="SMART" id="SM01088"/>
    </source>
</evidence>
<evidence type="ECO:0000256" key="1">
    <source>
        <dbReference type="ARBA" id="ARBA00011518"/>
    </source>
</evidence>
<keyword evidence="5" id="KW-0472">Membrane</keyword>
<dbReference type="SMART" id="SM01088">
    <property type="entry name" value="Col_cuticle_N"/>
    <property type="match status" value="1"/>
</dbReference>
<dbReference type="PANTHER" id="PTHR24637">
    <property type="entry name" value="COLLAGEN"/>
    <property type="match status" value="1"/>
</dbReference>
<sequence>MFFRNNKEFSIFFLNSDEELFSISDKEERVFNARIPVMSIVFILFSTQIQEIPLSRRYPPSYIKGSFFIGVVFEAMGVTGATAGALCLSSLTLLFSLYAVYVIYVDVHSIWSQLDDEIGQFKIATDQIWADMMTMGAGTPSNRQRRQGKDQYGNYEAQGVNPPPVCSCQSGNGNGDDSFGTGGCPRGPEGPAGSPGHDGFDGRDGVPGFDGEDAEDFQDAPFNGCIVCPPGKIGEPGPVGKPGIRGMRGRRGNSGVPGNDGNPGMPGEMGNVGAPGFDGKMGAPGTRHFHKLVYILYYFIKLAWKVRWDSRLGNFSRNSKNDTNQGAAGQLGDEGAPGQGGRAGDDSLYCPCPGRDGKKGFDASNYGSAPGHTSGAGAPAASYSGGTGGYSGGVGHAINRYG</sequence>
<keyword evidence="8" id="KW-1185">Reference proteome</keyword>
<evidence type="ECO:0000256" key="5">
    <source>
        <dbReference type="SAM" id="Phobius"/>
    </source>
</evidence>
<comment type="subunit">
    <text evidence="1">Collagen polypeptide chains are complexed within the cuticle by disulfide bonds and other types of covalent cross-links.</text>
</comment>
<feature type="domain" description="Nematode cuticle collagen N-terminal" evidence="6">
    <location>
        <begin position="82"/>
        <end position="132"/>
    </location>
</feature>
<dbReference type="InterPro" id="IPR008160">
    <property type="entry name" value="Collagen"/>
</dbReference>
<gene>
    <name evidence="7" type="ORF">WR25_03190</name>
</gene>
<feature type="region of interest" description="Disordered" evidence="4">
    <location>
        <begin position="245"/>
        <end position="266"/>
    </location>
</feature>
<evidence type="ECO:0000313" key="8">
    <source>
        <dbReference type="Proteomes" id="UP000218231"/>
    </source>
</evidence>
<evidence type="ECO:0000256" key="4">
    <source>
        <dbReference type="SAM" id="MobiDB-lite"/>
    </source>
</evidence>
<keyword evidence="3" id="KW-1015">Disulfide bond</keyword>
<dbReference type="OrthoDB" id="6380629at2759"/>
<dbReference type="Proteomes" id="UP000218231">
    <property type="component" value="Unassembled WGS sequence"/>
</dbReference>
<dbReference type="GO" id="GO:0042302">
    <property type="term" value="F:structural constituent of cuticle"/>
    <property type="evidence" value="ECO:0007669"/>
    <property type="project" value="InterPro"/>
</dbReference>
<evidence type="ECO:0000256" key="2">
    <source>
        <dbReference type="ARBA" id="ARBA00022737"/>
    </source>
</evidence>
<comment type="caution">
    <text evidence="7">The sequence shown here is derived from an EMBL/GenBank/DDBJ whole genome shotgun (WGS) entry which is preliminary data.</text>
</comment>
<accession>A0A2A2KZ10</accession>
<keyword evidence="5" id="KW-1133">Transmembrane helix</keyword>
<dbReference type="EMBL" id="LIAE01007466">
    <property type="protein sequence ID" value="PAV79089.1"/>
    <property type="molecule type" value="Genomic_DNA"/>
</dbReference>
<protein>
    <recommendedName>
        <fullName evidence="6">Nematode cuticle collagen N-terminal domain-containing protein</fullName>
    </recommendedName>
</protein>
<evidence type="ECO:0000313" key="7">
    <source>
        <dbReference type="EMBL" id="PAV79089.1"/>
    </source>
</evidence>
<feature type="compositionally biased region" description="Polar residues" evidence="4">
    <location>
        <begin position="316"/>
        <end position="327"/>
    </location>
</feature>
<dbReference type="STRING" id="2018661.A0A2A2KZ10"/>
<feature type="region of interest" description="Disordered" evidence="4">
    <location>
        <begin position="166"/>
        <end position="215"/>
    </location>
</feature>
<keyword evidence="5" id="KW-0812">Transmembrane</keyword>
<proteinExistence type="predicted"/>
<dbReference type="Pfam" id="PF01484">
    <property type="entry name" value="Col_cuticle_N"/>
    <property type="match status" value="1"/>
</dbReference>
<organism evidence="7 8">
    <name type="scientific">Diploscapter pachys</name>
    <dbReference type="NCBI Taxonomy" id="2018661"/>
    <lineage>
        <taxon>Eukaryota</taxon>
        <taxon>Metazoa</taxon>
        <taxon>Ecdysozoa</taxon>
        <taxon>Nematoda</taxon>
        <taxon>Chromadorea</taxon>
        <taxon>Rhabditida</taxon>
        <taxon>Rhabditina</taxon>
        <taxon>Rhabditomorpha</taxon>
        <taxon>Rhabditoidea</taxon>
        <taxon>Rhabditidae</taxon>
        <taxon>Diploscapter</taxon>
    </lineage>
</organism>